<keyword evidence="3" id="KW-1185">Reference proteome</keyword>
<name>A0AAD8WER4_LOLMU</name>
<comment type="caution">
    <text evidence="2">The sequence shown here is derived from an EMBL/GenBank/DDBJ whole genome shotgun (WGS) entry which is preliminary data.</text>
</comment>
<dbReference type="Proteomes" id="UP001231189">
    <property type="component" value="Unassembled WGS sequence"/>
</dbReference>
<gene>
    <name evidence="2" type="ORF">QYE76_070760</name>
</gene>
<reference evidence="2" key="1">
    <citation type="submission" date="2023-07" db="EMBL/GenBank/DDBJ databases">
        <title>A chromosome-level genome assembly of Lolium multiflorum.</title>
        <authorList>
            <person name="Chen Y."/>
            <person name="Copetti D."/>
            <person name="Kolliker R."/>
            <person name="Studer B."/>
        </authorList>
    </citation>
    <scope>NUCLEOTIDE SEQUENCE</scope>
    <source>
        <strain evidence="2">02402/16</strain>
        <tissue evidence="2">Leaf</tissue>
    </source>
</reference>
<feature type="region of interest" description="Disordered" evidence="1">
    <location>
        <begin position="1"/>
        <end position="96"/>
    </location>
</feature>
<accession>A0AAD8WER4</accession>
<organism evidence="2 3">
    <name type="scientific">Lolium multiflorum</name>
    <name type="common">Italian ryegrass</name>
    <name type="synonym">Lolium perenne subsp. multiflorum</name>
    <dbReference type="NCBI Taxonomy" id="4521"/>
    <lineage>
        <taxon>Eukaryota</taxon>
        <taxon>Viridiplantae</taxon>
        <taxon>Streptophyta</taxon>
        <taxon>Embryophyta</taxon>
        <taxon>Tracheophyta</taxon>
        <taxon>Spermatophyta</taxon>
        <taxon>Magnoliopsida</taxon>
        <taxon>Liliopsida</taxon>
        <taxon>Poales</taxon>
        <taxon>Poaceae</taxon>
        <taxon>BOP clade</taxon>
        <taxon>Pooideae</taxon>
        <taxon>Poodae</taxon>
        <taxon>Poeae</taxon>
        <taxon>Poeae Chloroplast Group 2 (Poeae type)</taxon>
        <taxon>Loliodinae</taxon>
        <taxon>Loliinae</taxon>
        <taxon>Lolium</taxon>
    </lineage>
</organism>
<feature type="compositionally biased region" description="Basic residues" evidence="1">
    <location>
        <begin position="76"/>
        <end position="85"/>
    </location>
</feature>
<dbReference type="AlphaFoldDB" id="A0AAD8WER4"/>
<evidence type="ECO:0000313" key="3">
    <source>
        <dbReference type="Proteomes" id="UP001231189"/>
    </source>
</evidence>
<feature type="compositionally biased region" description="Basic and acidic residues" evidence="1">
    <location>
        <begin position="26"/>
        <end position="72"/>
    </location>
</feature>
<proteinExistence type="predicted"/>
<evidence type="ECO:0000256" key="1">
    <source>
        <dbReference type="SAM" id="MobiDB-lite"/>
    </source>
</evidence>
<evidence type="ECO:0000313" key="2">
    <source>
        <dbReference type="EMBL" id="KAK1652955.1"/>
    </source>
</evidence>
<dbReference type="EMBL" id="JAUUTY010000004">
    <property type="protein sequence ID" value="KAK1652955.1"/>
    <property type="molecule type" value="Genomic_DNA"/>
</dbReference>
<sequence length="96" mass="11335">MATSSKATKDSCMATQPNKGKGAWEGNEKEESVWEEAVRTVRKREKEELERKKKEEQDNKMAERARMQREYEQYGTRRRGMRRSRLNGTAWHGKIS</sequence>
<protein>
    <submittedName>
        <fullName evidence="2">Uncharacterized protein</fullName>
    </submittedName>
</protein>